<gene>
    <name evidence="2" type="ORF">VC34_23385</name>
</gene>
<feature type="domain" description="SnoaL-like" evidence="1">
    <location>
        <begin position="10"/>
        <end position="119"/>
    </location>
</feature>
<dbReference type="Pfam" id="PF12680">
    <property type="entry name" value="SnoaL_2"/>
    <property type="match status" value="1"/>
</dbReference>
<dbReference type="SUPFAM" id="SSF54427">
    <property type="entry name" value="NTF2-like"/>
    <property type="match status" value="1"/>
</dbReference>
<name>A0A0F4T4L6_PSEFL</name>
<dbReference type="Proteomes" id="UP000033500">
    <property type="component" value="Unassembled WGS sequence"/>
</dbReference>
<protein>
    <submittedName>
        <fullName evidence="2">Ketosteroid isomerase</fullName>
    </submittedName>
</protein>
<sequence length="139" mass="15306">MTTGPKDYAERAASAFNRRDVEAMLALVCEDFIYLDGTGIQTGREAMRKREIALFEALPDAQVIFSPFAVGNDRLALTAFLTGTFAAPLVLPGRVIPPHGRHITAYYAAHFTFRDGLAIREEAFFDSAVLMPFAYPTEG</sequence>
<dbReference type="Gene3D" id="3.10.450.50">
    <property type="match status" value="1"/>
</dbReference>
<dbReference type="AlphaFoldDB" id="A0A0F4T4L6"/>
<dbReference type="EMBL" id="LACD01000029">
    <property type="protein sequence ID" value="KJZ39054.1"/>
    <property type="molecule type" value="Genomic_DNA"/>
</dbReference>
<dbReference type="InterPro" id="IPR037401">
    <property type="entry name" value="SnoaL-like"/>
</dbReference>
<proteinExistence type="predicted"/>
<dbReference type="RefSeq" id="WP_046048657.1">
    <property type="nucleotide sequence ID" value="NZ_LACD01000029.1"/>
</dbReference>
<keyword evidence="2" id="KW-0413">Isomerase</keyword>
<dbReference type="InterPro" id="IPR032710">
    <property type="entry name" value="NTF2-like_dom_sf"/>
</dbReference>
<dbReference type="GO" id="GO:0016853">
    <property type="term" value="F:isomerase activity"/>
    <property type="evidence" value="ECO:0007669"/>
    <property type="project" value="UniProtKB-KW"/>
</dbReference>
<evidence type="ECO:0000313" key="3">
    <source>
        <dbReference type="Proteomes" id="UP000033500"/>
    </source>
</evidence>
<accession>A0A0F4T4L6</accession>
<reference evidence="2 3" key="1">
    <citation type="submission" date="2015-03" db="EMBL/GenBank/DDBJ databases">
        <title>Comparative genomics of Pseudomonas insights into diversity of traits involved in vanlence and defense.</title>
        <authorList>
            <person name="Qin Y."/>
        </authorList>
    </citation>
    <scope>NUCLEOTIDE SEQUENCE [LARGE SCALE GENOMIC DNA]</scope>
    <source>
        <strain evidence="2 3">C3</strain>
    </source>
</reference>
<evidence type="ECO:0000313" key="2">
    <source>
        <dbReference type="EMBL" id="KJZ39054.1"/>
    </source>
</evidence>
<evidence type="ECO:0000259" key="1">
    <source>
        <dbReference type="Pfam" id="PF12680"/>
    </source>
</evidence>
<organism evidence="2 3">
    <name type="scientific">Pseudomonas fluorescens</name>
    <dbReference type="NCBI Taxonomy" id="294"/>
    <lineage>
        <taxon>Bacteria</taxon>
        <taxon>Pseudomonadati</taxon>
        <taxon>Pseudomonadota</taxon>
        <taxon>Gammaproteobacteria</taxon>
        <taxon>Pseudomonadales</taxon>
        <taxon>Pseudomonadaceae</taxon>
        <taxon>Pseudomonas</taxon>
    </lineage>
</organism>
<dbReference type="PATRIC" id="fig|294.131.peg.3601"/>
<comment type="caution">
    <text evidence="2">The sequence shown here is derived from an EMBL/GenBank/DDBJ whole genome shotgun (WGS) entry which is preliminary data.</text>
</comment>